<dbReference type="InterPro" id="IPR046357">
    <property type="entry name" value="PPIase_dom_sf"/>
</dbReference>
<feature type="transmembrane region" description="Helical" evidence="14">
    <location>
        <begin position="12"/>
        <end position="31"/>
    </location>
</feature>
<evidence type="ECO:0000256" key="8">
    <source>
        <dbReference type="ARBA" id="ARBA00023186"/>
    </source>
</evidence>
<proteinExistence type="inferred from homology"/>
<evidence type="ECO:0000256" key="3">
    <source>
        <dbReference type="ARBA" id="ARBA00022475"/>
    </source>
</evidence>
<evidence type="ECO:0000256" key="1">
    <source>
        <dbReference type="ARBA" id="ARBA00004382"/>
    </source>
</evidence>
<evidence type="ECO:0000256" key="13">
    <source>
        <dbReference type="ARBA" id="ARBA00042775"/>
    </source>
</evidence>
<feature type="domain" description="PpiC" evidence="15">
    <location>
        <begin position="248"/>
        <end position="366"/>
    </location>
</feature>
<name>A0ABV2HHP6_9HYPH</name>
<comment type="similarity">
    <text evidence="11">Belongs to the PpiD chaperone family.</text>
</comment>
<evidence type="ECO:0000256" key="6">
    <source>
        <dbReference type="ARBA" id="ARBA00022989"/>
    </source>
</evidence>
<dbReference type="SUPFAM" id="SSF54534">
    <property type="entry name" value="FKBP-like"/>
    <property type="match status" value="1"/>
</dbReference>
<dbReference type="Pfam" id="PF13624">
    <property type="entry name" value="SurA_N_3"/>
    <property type="match status" value="1"/>
</dbReference>
<dbReference type="Proteomes" id="UP001549086">
    <property type="component" value="Unassembled WGS sequence"/>
</dbReference>
<dbReference type="SUPFAM" id="SSF109998">
    <property type="entry name" value="Triger factor/SurA peptide-binding domain-like"/>
    <property type="match status" value="1"/>
</dbReference>
<evidence type="ECO:0000313" key="17">
    <source>
        <dbReference type="Proteomes" id="UP001549086"/>
    </source>
</evidence>
<evidence type="ECO:0000313" key="16">
    <source>
        <dbReference type="EMBL" id="MET3590013.1"/>
    </source>
</evidence>
<reference evidence="16 17" key="1">
    <citation type="submission" date="2024-06" db="EMBL/GenBank/DDBJ databases">
        <title>Genomic Encyclopedia of Type Strains, Phase IV (KMG-IV): sequencing the most valuable type-strain genomes for metagenomic binning, comparative biology and taxonomic classification.</title>
        <authorList>
            <person name="Goeker M."/>
        </authorList>
    </citation>
    <scope>NUCLEOTIDE SEQUENCE [LARGE SCALE GENOMIC DNA]</scope>
    <source>
        <strain evidence="16 17">DSM 23649</strain>
    </source>
</reference>
<evidence type="ECO:0000256" key="10">
    <source>
        <dbReference type="ARBA" id="ARBA00031484"/>
    </source>
</evidence>
<keyword evidence="17" id="KW-1185">Reference proteome</keyword>
<evidence type="ECO:0000256" key="12">
    <source>
        <dbReference type="ARBA" id="ARBA00040743"/>
    </source>
</evidence>
<dbReference type="Gene3D" id="3.10.50.40">
    <property type="match status" value="1"/>
</dbReference>
<gene>
    <name evidence="16" type="ORF">ABID23_001108</name>
</gene>
<dbReference type="RefSeq" id="WP_354190023.1">
    <property type="nucleotide sequence ID" value="NZ_JBEPLI010000011.1"/>
</dbReference>
<keyword evidence="16" id="KW-0413">Isomerase</keyword>
<dbReference type="PANTHER" id="PTHR47529:SF1">
    <property type="entry name" value="PERIPLASMIC CHAPERONE PPID"/>
    <property type="match status" value="1"/>
</dbReference>
<organism evidence="16 17">
    <name type="scientific">Bartonella silvatica</name>
    <dbReference type="NCBI Taxonomy" id="357760"/>
    <lineage>
        <taxon>Bacteria</taxon>
        <taxon>Pseudomonadati</taxon>
        <taxon>Pseudomonadota</taxon>
        <taxon>Alphaproteobacteria</taxon>
        <taxon>Hyphomicrobiales</taxon>
        <taxon>Bartonellaceae</taxon>
        <taxon>Bartonella</taxon>
    </lineage>
</organism>
<protein>
    <recommendedName>
        <fullName evidence="2">Parvulin-like PPIase</fullName>
    </recommendedName>
    <alternativeName>
        <fullName evidence="9">Peptidyl-prolyl cis-trans isomerase plp</fullName>
    </alternativeName>
    <alternativeName>
        <fullName evidence="12">Periplasmic chaperone PpiD</fullName>
    </alternativeName>
    <alternativeName>
        <fullName evidence="13">Periplasmic folding chaperone</fullName>
    </alternativeName>
    <alternativeName>
        <fullName evidence="10">Rotamase plp</fullName>
    </alternativeName>
</protein>
<evidence type="ECO:0000256" key="2">
    <source>
        <dbReference type="ARBA" id="ARBA00018370"/>
    </source>
</evidence>
<comment type="subcellular location">
    <subcellularLocation>
        <location evidence="1">Cell inner membrane</location>
        <topology evidence="1">Single-pass type II membrane protein</topology>
        <orientation evidence="1">Periplasmic side</orientation>
    </subcellularLocation>
</comment>
<keyword evidence="3" id="KW-1003">Cell membrane</keyword>
<dbReference type="GO" id="GO:0003755">
    <property type="term" value="F:peptidyl-prolyl cis-trans isomerase activity"/>
    <property type="evidence" value="ECO:0007669"/>
    <property type="project" value="UniProtKB-EC"/>
</dbReference>
<accession>A0ABV2HHP6</accession>
<evidence type="ECO:0000256" key="14">
    <source>
        <dbReference type="SAM" id="Phobius"/>
    </source>
</evidence>
<keyword evidence="5 14" id="KW-0812">Transmembrane</keyword>
<dbReference type="PANTHER" id="PTHR47529">
    <property type="entry name" value="PEPTIDYL-PROLYL CIS-TRANS ISOMERASE D"/>
    <property type="match status" value="1"/>
</dbReference>
<keyword evidence="7 14" id="KW-0472">Membrane</keyword>
<evidence type="ECO:0000256" key="4">
    <source>
        <dbReference type="ARBA" id="ARBA00022519"/>
    </source>
</evidence>
<dbReference type="InterPro" id="IPR000297">
    <property type="entry name" value="PPIase_PpiC"/>
</dbReference>
<keyword evidence="6 14" id="KW-1133">Transmembrane helix</keyword>
<keyword evidence="4" id="KW-0997">Cell inner membrane</keyword>
<sequence>MLDILRNATQSWVSRIFLAILLLCFVLLWGIPQLHTTGERDLITSGKSTITVDGYRLALADQSARLAIASHLGRMFTQNEMQQYQIPAFVFNQLQQDVLFDEQVRKMKISLSKDAVARILSADNMFHINGAFDQNLFRNYLQHLRINESNFLDYYTKKEKRNQLISASLSGVTAPDLFYKALALYQRETRVADYIVIDLKDTDTISAPDQEVLKKWFETHKSEFRAPEYRTVFLLSMTSDEIAKPESISEDEVKNYYTQNVSHFMTPEKRTIEELRFPTREAADNAAKKITNGLSFEEIVKAENKTLNDITKGPLTESELPNHLASEVFELPKGQISAVINDLQGPVIIRVTHIEPSHSIPLEKAEENIRQTLARNRAISDMRNHYATIENARFEGASLKELADQYKLPLRTMTIDKTGKTIEGKIIDLPQKDILLNAIYQSNEGVDLDPLSLQKDGYLWYKVDKIIPARDRTFEEAEKDVLFQWKSEETQRLLDERAQNALKQLNEGKSLISLAHTLGVTKQTTQALRRQDSYEVFGMEGVKAVFSNPEGYYGIIQGPVTTRRIVYQIKSVTMPKDITSQTLSSDIRNNIDMMIREDLKLEMLQVANKEHPLEINRITYKQIFNAL</sequence>
<dbReference type="InterPro" id="IPR027304">
    <property type="entry name" value="Trigger_fact/SurA_dom_sf"/>
</dbReference>
<comment type="caution">
    <text evidence="16">The sequence shown here is derived from an EMBL/GenBank/DDBJ whole genome shotgun (WGS) entry which is preliminary data.</text>
</comment>
<dbReference type="EMBL" id="JBEPLI010000011">
    <property type="protein sequence ID" value="MET3590013.1"/>
    <property type="molecule type" value="Genomic_DNA"/>
</dbReference>
<dbReference type="Pfam" id="PF13145">
    <property type="entry name" value="Rotamase_2"/>
    <property type="match status" value="1"/>
</dbReference>
<dbReference type="InterPro" id="IPR052029">
    <property type="entry name" value="PpiD_chaperone"/>
</dbReference>
<keyword evidence="8" id="KW-0143">Chaperone</keyword>
<evidence type="ECO:0000256" key="7">
    <source>
        <dbReference type="ARBA" id="ARBA00023136"/>
    </source>
</evidence>
<evidence type="ECO:0000256" key="11">
    <source>
        <dbReference type="ARBA" id="ARBA00038408"/>
    </source>
</evidence>
<evidence type="ECO:0000259" key="15">
    <source>
        <dbReference type="Pfam" id="PF13145"/>
    </source>
</evidence>
<evidence type="ECO:0000256" key="5">
    <source>
        <dbReference type="ARBA" id="ARBA00022692"/>
    </source>
</evidence>
<evidence type="ECO:0000256" key="9">
    <source>
        <dbReference type="ARBA" id="ARBA00030642"/>
    </source>
</evidence>